<dbReference type="EMBL" id="JACHVA010000101">
    <property type="protein sequence ID" value="MBC2602586.1"/>
    <property type="molecule type" value="Genomic_DNA"/>
</dbReference>
<comment type="caution">
    <text evidence="3">The sequence shown here is derived from an EMBL/GenBank/DDBJ whole genome shotgun (WGS) entry which is preliminary data.</text>
</comment>
<feature type="signal peptide" evidence="1">
    <location>
        <begin position="1"/>
        <end position="20"/>
    </location>
</feature>
<dbReference type="AlphaFoldDB" id="A0A7X1E4X7"/>
<protein>
    <submittedName>
        <fullName evidence="3">PEP-CTERM sorting domain-containing protein</fullName>
    </submittedName>
</protein>
<evidence type="ECO:0000256" key="1">
    <source>
        <dbReference type="SAM" id="SignalP"/>
    </source>
</evidence>
<keyword evidence="1" id="KW-0732">Signal</keyword>
<dbReference type="Pfam" id="PF07589">
    <property type="entry name" value="PEP-CTERM"/>
    <property type="match status" value="1"/>
</dbReference>
<sequence length="269" mass="27602">MNKSICFLISTAFAFSTASAQLMLDFGPTIPIGTDLYNSPAHASGAISVSDTTWNILGKADVSSGLLFADGTAATGVSVNLGTETFAGSDVISFTTNPGKSSALGTGFNGIDGGAGWFSEGIFADQSVGTDGIWGPDNAANGLRIDGLVAGAYEIFFVGSNTNSNVGGAIMNLYSGVGASSNSFDFSSLMATSSTITNNTFWSEGENYARATITLSEGQSLFLANDTTGLDNDRGFINSVQINAIPEPSSFGLLAGILGAICLVRRRRA</sequence>
<gene>
    <name evidence="3" type="ORF">H5P30_12460</name>
</gene>
<evidence type="ECO:0000259" key="2">
    <source>
        <dbReference type="Pfam" id="PF07589"/>
    </source>
</evidence>
<feature type="chain" id="PRO_5030691977" evidence="1">
    <location>
        <begin position="21"/>
        <end position="269"/>
    </location>
</feature>
<name>A0A7X1E4X7_9BACT</name>
<accession>A0A7X1E4X7</accession>
<dbReference type="NCBIfam" id="TIGR02595">
    <property type="entry name" value="PEP_CTERM"/>
    <property type="match status" value="1"/>
</dbReference>
<keyword evidence="4" id="KW-1185">Reference proteome</keyword>
<dbReference type="RefSeq" id="WP_185693253.1">
    <property type="nucleotide sequence ID" value="NZ_JACHVA010000101.1"/>
</dbReference>
<dbReference type="InterPro" id="IPR013424">
    <property type="entry name" value="Ice-binding_C"/>
</dbReference>
<evidence type="ECO:0000313" key="4">
    <source>
        <dbReference type="Proteomes" id="UP000525652"/>
    </source>
</evidence>
<dbReference type="Proteomes" id="UP000525652">
    <property type="component" value="Unassembled WGS sequence"/>
</dbReference>
<evidence type="ECO:0000313" key="3">
    <source>
        <dbReference type="EMBL" id="MBC2602586.1"/>
    </source>
</evidence>
<feature type="domain" description="Ice-binding protein C-terminal" evidence="2">
    <location>
        <begin position="244"/>
        <end position="268"/>
    </location>
</feature>
<organism evidence="3 4">
    <name type="scientific">Puniceicoccus vermicola</name>
    <dbReference type="NCBI Taxonomy" id="388746"/>
    <lineage>
        <taxon>Bacteria</taxon>
        <taxon>Pseudomonadati</taxon>
        <taxon>Verrucomicrobiota</taxon>
        <taxon>Opitutia</taxon>
        <taxon>Puniceicoccales</taxon>
        <taxon>Puniceicoccaceae</taxon>
        <taxon>Puniceicoccus</taxon>
    </lineage>
</organism>
<reference evidence="3 4" key="1">
    <citation type="submission" date="2020-07" db="EMBL/GenBank/DDBJ databases">
        <authorList>
            <person name="Feng X."/>
        </authorList>
    </citation>
    <scope>NUCLEOTIDE SEQUENCE [LARGE SCALE GENOMIC DNA]</scope>
    <source>
        <strain evidence="3 4">JCM14086</strain>
    </source>
</reference>
<proteinExistence type="predicted"/>